<keyword evidence="2" id="KW-1185">Reference proteome</keyword>
<dbReference type="RefSeq" id="XP_037160793.1">
    <property type="nucleotide sequence ID" value="XM_037312388.1"/>
</dbReference>
<reference evidence="1 2" key="1">
    <citation type="journal article" date="2020" name="Genomics">
        <title>Complete, high-quality genomes from long-read metagenomic sequencing of two wolf lichen thalli reveals enigmatic genome architecture.</title>
        <authorList>
            <person name="McKenzie S.K."/>
            <person name="Walston R.F."/>
            <person name="Allen J.L."/>
        </authorList>
    </citation>
    <scope>NUCLEOTIDE SEQUENCE [LARGE SCALE GENOMIC DNA]</scope>
    <source>
        <strain evidence="1">WasteWater2</strain>
    </source>
</reference>
<name>A0A8H6L0U7_9LECA</name>
<comment type="caution">
    <text evidence="1">The sequence shown here is derived from an EMBL/GenBank/DDBJ whole genome shotgun (WGS) entry which is preliminary data.</text>
</comment>
<gene>
    <name evidence="1" type="ORF">HO173_010503</name>
</gene>
<accession>A0A8H6L0U7</accession>
<proteinExistence type="predicted"/>
<sequence length="74" mass="8659">MANAALVWVGTSKQGGQLEKEREEAFNYKDFTLSWAKSWMMQDTSASRLLSEKDRIEILKRVVPEFPITRLIRR</sequence>
<evidence type="ECO:0000313" key="1">
    <source>
        <dbReference type="EMBL" id="KAF6231360.1"/>
    </source>
</evidence>
<protein>
    <submittedName>
        <fullName evidence="1">Uncharacterized protein</fullName>
    </submittedName>
</protein>
<dbReference type="AlphaFoldDB" id="A0A8H6L0U7"/>
<organism evidence="1 2">
    <name type="scientific">Letharia columbiana</name>
    <dbReference type="NCBI Taxonomy" id="112416"/>
    <lineage>
        <taxon>Eukaryota</taxon>
        <taxon>Fungi</taxon>
        <taxon>Dikarya</taxon>
        <taxon>Ascomycota</taxon>
        <taxon>Pezizomycotina</taxon>
        <taxon>Lecanoromycetes</taxon>
        <taxon>OSLEUM clade</taxon>
        <taxon>Lecanoromycetidae</taxon>
        <taxon>Lecanorales</taxon>
        <taxon>Lecanorineae</taxon>
        <taxon>Parmeliaceae</taxon>
        <taxon>Letharia</taxon>
    </lineage>
</organism>
<evidence type="ECO:0000313" key="2">
    <source>
        <dbReference type="Proteomes" id="UP000578531"/>
    </source>
</evidence>
<dbReference type="Proteomes" id="UP000578531">
    <property type="component" value="Unassembled WGS sequence"/>
</dbReference>
<dbReference type="GeneID" id="59292149"/>
<dbReference type="EMBL" id="JACCJC010000058">
    <property type="protein sequence ID" value="KAF6231360.1"/>
    <property type="molecule type" value="Genomic_DNA"/>
</dbReference>